<dbReference type="Proteomes" id="UP000824120">
    <property type="component" value="Chromosome 2"/>
</dbReference>
<protein>
    <submittedName>
        <fullName evidence="1">Uncharacterized protein</fullName>
    </submittedName>
</protein>
<name>A0A9J6AU94_SOLCO</name>
<dbReference type="AlphaFoldDB" id="A0A9J6AU94"/>
<sequence length="63" mass="7094">MWGDIKKFLSGFKGYQAAKNSNVVVLRCAMITQITNECVGTLGRVSDEEDKHAMIFKATKEKR</sequence>
<proteinExistence type="predicted"/>
<gene>
    <name evidence="1" type="ORF">H5410_013069</name>
</gene>
<evidence type="ECO:0000313" key="1">
    <source>
        <dbReference type="EMBL" id="KAG5627851.1"/>
    </source>
</evidence>
<comment type="caution">
    <text evidence="1">The sequence shown here is derived from an EMBL/GenBank/DDBJ whole genome shotgun (WGS) entry which is preliminary data.</text>
</comment>
<evidence type="ECO:0000313" key="2">
    <source>
        <dbReference type="Proteomes" id="UP000824120"/>
    </source>
</evidence>
<dbReference type="EMBL" id="JACXVP010000002">
    <property type="protein sequence ID" value="KAG5627851.1"/>
    <property type="molecule type" value="Genomic_DNA"/>
</dbReference>
<keyword evidence="2" id="KW-1185">Reference proteome</keyword>
<accession>A0A9J6AU94</accession>
<organism evidence="1 2">
    <name type="scientific">Solanum commersonii</name>
    <name type="common">Commerson's wild potato</name>
    <name type="synonym">Commerson's nightshade</name>
    <dbReference type="NCBI Taxonomy" id="4109"/>
    <lineage>
        <taxon>Eukaryota</taxon>
        <taxon>Viridiplantae</taxon>
        <taxon>Streptophyta</taxon>
        <taxon>Embryophyta</taxon>
        <taxon>Tracheophyta</taxon>
        <taxon>Spermatophyta</taxon>
        <taxon>Magnoliopsida</taxon>
        <taxon>eudicotyledons</taxon>
        <taxon>Gunneridae</taxon>
        <taxon>Pentapetalae</taxon>
        <taxon>asterids</taxon>
        <taxon>lamiids</taxon>
        <taxon>Solanales</taxon>
        <taxon>Solanaceae</taxon>
        <taxon>Solanoideae</taxon>
        <taxon>Solaneae</taxon>
        <taxon>Solanum</taxon>
    </lineage>
</organism>
<reference evidence="1 2" key="1">
    <citation type="submission" date="2020-09" db="EMBL/GenBank/DDBJ databases">
        <title>De no assembly of potato wild relative species, Solanum commersonii.</title>
        <authorList>
            <person name="Cho K."/>
        </authorList>
    </citation>
    <scope>NUCLEOTIDE SEQUENCE [LARGE SCALE GENOMIC DNA]</scope>
    <source>
        <strain evidence="1">LZ3.2</strain>
        <tissue evidence="1">Leaf</tissue>
    </source>
</reference>